<evidence type="ECO:0000313" key="3">
    <source>
        <dbReference type="Proteomes" id="UP000307790"/>
    </source>
</evidence>
<dbReference type="EMBL" id="VCBC01000006">
    <property type="protein sequence ID" value="TLU65779.1"/>
    <property type="molecule type" value="Genomic_DNA"/>
</dbReference>
<dbReference type="PANTHER" id="PTHR22916:SF3">
    <property type="entry name" value="UDP-GLCNAC:BETAGAL BETA-1,3-N-ACETYLGLUCOSAMINYLTRANSFERASE-LIKE PROTEIN 1"/>
    <property type="match status" value="1"/>
</dbReference>
<evidence type="ECO:0000313" key="2">
    <source>
        <dbReference type="EMBL" id="TLU65779.1"/>
    </source>
</evidence>
<feature type="domain" description="Glycosyltransferase 2-like" evidence="1">
    <location>
        <begin position="4"/>
        <end position="156"/>
    </location>
</feature>
<protein>
    <submittedName>
        <fullName evidence="2">Glycosyltransferase family 2 protein</fullName>
    </submittedName>
</protein>
<dbReference type="Gene3D" id="3.90.550.10">
    <property type="entry name" value="Spore Coat Polysaccharide Biosynthesis Protein SpsA, Chain A"/>
    <property type="match status" value="1"/>
</dbReference>
<dbReference type="InterPro" id="IPR001173">
    <property type="entry name" value="Glyco_trans_2-like"/>
</dbReference>
<keyword evidence="2" id="KW-0808">Transferase</keyword>
<dbReference type="PANTHER" id="PTHR22916">
    <property type="entry name" value="GLYCOSYLTRANSFERASE"/>
    <property type="match status" value="1"/>
</dbReference>
<dbReference type="CDD" id="cd00761">
    <property type="entry name" value="Glyco_tranf_GTA_type"/>
    <property type="match status" value="1"/>
</dbReference>
<dbReference type="Pfam" id="PF00535">
    <property type="entry name" value="Glycos_transf_2"/>
    <property type="match status" value="1"/>
</dbReference>
<proteinExistence type="predicted"/>
<dbReference type="Proteomes" id="UP000307790">
    <property type="component" value="Unassembled WGS sequence"/>
</dbReference>
<dbReference type="RefSeq" id="WP_138319440.1">
    <property type="nucleotide sequence ID" value="NZ_VCBC01000006.1"/>
</dbReference>
<dbReference type="InterPro" id="IPR029044">
    <property type="entry name" value="Nucleotide-diphossugar_trans"/>
</dbReference>
<organism evidence="2 3">
    <name type="scientific">Thalassotalea litorea</name>
    <dbReference type="NCBI Taxonomy" id="2020715"/>
    <lineage>
        <taxon>Bacteria</taxon>
        <taxon>Pseudomonadati</taxon>
        <taxon>Pseudomonadota</taxon>
        <taxon>Gammaproteobacteria</taxon>
        <taxon>Alteromonadales</taxon>
        <taxon>Colwelliaceae</taxon>
        <taxon>Thalassotalea</taxon>
    </lineage>
</organism>
<sequence length="278" mass="31508">MQVSVVIPFFRDYEYFPEALESVRRQSHPAAEIIVVNDGKDAKSQAYLDQFDDIIVIHLPQNLGSAAARNAGISAAVHTWIAFLDADDVWLENKLAMQVKFLTDNPQFDGCHVGVCTFNQQGIQNTYLNKPGNLQIEDMLIDTHILPSAFVIRRQALLDINLFDVKFRCKQDQELTLRLAVAGYQVGFINQCLIKLRRMDHGNTTSNGHKIIAGAWQMLRKHRQLYRQYPGTLSCFIYLSLMTAGGKMRGLERKSCFVLGKTMKWFIPSLRKTANGSP</sequence>
<name>A0A5R9IMG7_9GAMM</name>
<reference evidence="2 3" key="1">
    <citation type="submission" date="2019-05" db="EMBL/GenBank/DDBJ databases">
        <title>Genome sequences of Thalassotalea litorea 1K03283.</title>
        <authorList>
            <person name="Zhang D."/>
        </authorList>
    </citation>
    <scope>NUCLEOTIDE SEQUENCE [LARGE SCALE GENOMIC DNA]</scope>
    <source>
        <strain evidence="2 3">MCCC 1K03283</strain>
    </source>
</reference>
<accession>A0A5R9IMG7</accession>
<dbReference type="SUPFAM" id="SSF53448">
    <property type="entry name" value="Nucleotide-diphospho-sugar transferases"/>
    <property type="match status" value="1"/>
</dbReference>
<gene>
    <name evidence="2" type="ORF">FE810_07660</name>
</gene>
<dbReference type="AlphaFoldDB" id="A0A5R9IMG7"/>
<keyword evidence="3" id="KW-1185">Reference proteome</keyword>
<dbReference type="GO" id="GO:0016758">
    <property type="term" value="F:hexosyltransferase activity"/>
    <property type="evidence" value="ECO:0007669"/>
    <property type="project" value="UniProtKB-ARBA"/>
</dbReference>
<evidence type="ECO:0000259" key="1">
    <source>
        <dbReference type="Pfam" id="PF00535"/>
    </source>
</evidence>
<comment type="caution">
    <text evidence="2">The sequence shown here is derived from an EMBL/GenBank/DDBJ whole genome shotgun (WGS) entry which is preliminary data.</text>
</comment>
<dbReference type="OrthoDB" id="9802649at2"/>